<gene>
    <name evidence="2" type="ORF">NHE_0522</name>
</gene>
<dbReference type="InterPro" id="IPR011990">
    <property type="entry name" value="TPR-like_helical_dom_sf"/>
</dbReference>
<dbReference type="SUPFAM" id="SSF48452">
    <property type="entry name" value="TPR-like"/>
    <property type="match status" value="1"/>
</dbReference>
<dbReference type="PANTHER" id="PTHR43861">
    <property type="entry name" value="TRANS-ACONITATE 2-METHYLTRANSFERASE-RELATED"/>
    <property type="match status" value="1"/>
</dbReference>
<dbReference type="InterPro" id="IPR013217">
    <property type="entry name" value="Methyltransf_12"/>
</dbReference>
<feature type="domain" description="Methyltransferase type 12" evidence="1">
    <location>
        <begin position="205"/>
        <end position="302"/>
    </location>
</feature>
<dbReference type="InterPro" id="IPR029063">
    <property type="entry name" value="SAM-dependent_MTases_sf"/>
</dbReference>
<evidence type="ECO:0000259" key="1">
    <source>
        <dbReference type="Pfam" id="PF08242"/>
    </source>
</evidence>
<dbReference type="GO" id="GO:0032259">
    <property type="term" value="P:methylation"/>
    <property type="evidence" value="ECO:0007669"/>
    <property type="project" value="UniProtKB-KW"/>
</dbReference>
<sequence length="370" mass="41763">MNCFFLHFDCSCFLVSDSVFSSFLNSLSQIVKDIYNLFLSFFSLFKGKEEVYDTIKEGLKTSSNFREFYKNNLSLGLYHFHKGNITDAKFRFRILNAIYKDKPLPAYNLARCLLLSGDKDKAKVTFEDILSKNSKDYEEVKFFLNFISGQPISRIPIFIVKEKFEYLAQDYVEKFLIGKQYVGHKLIFEGLRAILGEALMSSSILDLGCGTGVCAHFLKLSGVVGNTCGVDISENMLEIAKRCLADGKAVFDSISQENIGSFLSSNKDKYDLIIAADSFTYLGDLQDVIPQCVDALNDDGVLVVLVRSHKQEGIDYIFDLHKTAFSYSFEYMNNLAKGLDIKSHVVRKCTFKSACEGIIAFYIKNSSVES</sequence>
<keyword evidence="2" id="KW-0489">Methyltransferase</keyword>
<dbReference type="STRING" id="1286528.NHE_0522"/>
<dbReference type="Gene3D" id="3.40.50.150">
    <property type="entry name" value="Vaccinia Virus protein VP39"/>
    <property type="match status" value="1"/>
</dbReference>
<dbReference type="CDD" id="cd02440">
    <property type="entry name" value="AdoMet_MTases"/>
    <property type="match status" value="1"/>
</dbReference>
<accession>X5H454</accession>
<keyword evidence="3" id="KW-1185">Reference proteome</keyword>
<dbReference type="AlphaFoldDB" id="X5H454"/>
<evidence type="ECO:0000313" key="3">
    <source>
        <dbReference type="Proteomes" id="UP000023755"/>
    </source>
</evidence>
<name>X5H454_9RICK</name>
<keyword evidence="2" id="KW-0808">Transferase</keyword>
<proteinExistence type="predicted"/>
<organism evidence="2 3">
    <name type="scientific">Neorickettsia helminthoeca str. Oregon</name>
    <dbReference type="NCBI Taxonomy" id="1286528"/>
    <lineage>
        <taxon>Bacteria</taxon>
        <taxon>Pseudomonadati</taxon>
        <taxon>Pseudomonadota</taxon>
        <taxon>Alphaproteobacteria</taxon>
        <taxon>Rickettsiales</taxon>
        <taxon>Anaplasmataceae</taxon>
        <taxon>Neorickettsia</taxon>
    </lineage>
</organism>
<evidence type="ECO:0000313" key="2">
    <source>
        <dbReference type="EMBL" id="AHX11463.1"/>
    </source>
</evidence>
<dbReference type="Pfam" id="PF08242">
    <property type="entry name" value="Methyltransf_12"/>
    <property type="match status" value="1"/>
</dbReference>
<dbReference type="KEGG" id="nhm:NHE_0522"/>
<dbReference type="Gene3D" id="1.25.40.10">
    <property type="entry name" value="Tetratricopeptide repeat domain"/>
    <property type="match status" value="1"/>
</dbReference>
<reference evidence="2 3" key="1">
    <citation type="submission" date="2014-03" db="EMBL/GenBank/DDBJ databases">
        <title>Sequencing and Comparison of Genomes and Transcriptome Profiles of Human Ehrlichiosis Agents.</title>
        <authorList>
            <person name="Lin M."/>
            <person name="Daugherty S.C."/>
            <person name="Nagaraj S."/>
            <person name="Cheng Z."/>
            <person name="Xiong Q."/>
            <person name="Lin F.-Y."/>
            <person name="Sengamalay N."/>
            <person name="Ott S."/>
            <person name="Godinez A."/>
            <person name="Tallon L.J."/>
            <person name="Sadzewicz L."/>
            <person name="Fraser C.M."/>
            <person name="Dunning Hotopp J.C."/>
            <person name="Rikihisa Y."/>
        </authorList>
    </citation>
    <scope>NUCLEOTIDE SEQUENCE [LARGE SCALE GENOMIC DNA]</scope>
    <source>
        <strain evidence="2 3">Oregon</strain>
    </source>
</reference>
<protein>
    <submittedName>
        <fullName evidence="2">Methyltransferase domain protein</fullName>
    </submittedName>
</protein>
<dbReference type="HOGENOM" id="CLU_810491_0_0_5"/>
<dbReference type="GO" id="GO:0008168">
    <property type="term" value="F:methyltransferase activity"/>
    <property type="evidence" value="ECO:0007669"/>
    <property type="project" value="UniProtKB-KW"/>
</dbReference>
<dbReference type="Proteomes" id="UP000023755">
    <property type="component" value="Chromosome"/>
</dbReference>
<dbReference type="SUPFAM" id="SSF53335">
    <property type="entry name" value="S-adenosyl-L-methionine-dependent methyltransferases"/>
    <property type="match status" value="1"/>
</dbReference>
<dbReference type="EMBL" id="CP007481">
    <property type="protein sequence ID" value="AHX11463.1"/>
    <property type="molecule type" value="Genomic_DNA"/>
</dbReference>